<evidence type="ECO:0000256" key="5">
    <source>
        <dbReference type="ARBA" id="ARBA00022989"/>
    </source>
</evidence>
<keyword evidence="6 8" id="KW-0472">Membrane</keyword>
<protein>
    <recommendedName>
        <fullName evidence="10">Prolipoprotein diacylglyceryl transferase</fullName>
    </recommendedName>
</protein>
<evidence type="ECO:0000256" key="4">
    <source>
        <dbReference type="ARBA" id="ARBA00022692"/>
    </source>
</evidence>
<gene>
    <name evidence="9" type="ORF">GK047_21650</name>
</gene>
<evidence type="ECO:0008006" key="10">
    <source>
        <dbReference type="Google" id="ProtNLM"/>
    </source>
</evidence>
<proteinExistence type="inferred from homology"/>
<feature type="transmembrane region" description="Helical" evidence="8">
    <location>
        <begin position="50"/>
        <end position="67"/>
    </location>
</feature>
<comment type="caution">
    <text evidence="9">The sequence shown here is derived from an EMBL/GenBank/DDBJ whole genome shotgun (WGS) entry which is preliminary data.</text>
</comment>
<dbReference type="RefSeq" id="WP_163951635.1">
    <property type="nucleotide sequence ID" value="NZ_JAAIKC010000010.1"/>
</dbReference>
<evidence type="ECO:0000256" key="7">
    <source>
        <dbReference type="SAM" id="MobiDB-lite"/>
    </source>
</evidence>
<comment type="similarity">
    <text evidence="1">Belongs to the Lgt family.</text>
</comment>
<dbReference type="GO" id="GO:0008961">
    <property type="term" value="F:phosphatidylglycerol-prolipoprotein diacylglyceryl transferase activity"/>
    <property type="evidence" value="ECO:0007669"/>
    <property type="project" value="InterPro"/>
</dbReference>
<feature type="transmembrane region" description="Helical" evidence="8">
    <location>
        <begin position="217"/>
        <end position="233"/>
    </location>
</feature>
<dbReference type="PANTHER" id="PTHR30589:SF0">
    <property type="entry name" value="PHOSPHATIDYLGLYCEROL--PROLIPOPROTEIN DIACYLGLYCERYL TRANSFERASE"/>
    <property type="match status" value="1"/>
</dbReference>
<organism evidence="9">
    <name type="scientific">Paenibacillus sp. SYP-B3998</name>
    <dbReference type="NCBI Taxonomy" id="2678564"/>
    <lineage>
        <taxon>Bacteria</taxon>
        <taxon>Bacillati</taxon>
        <taxon>Bacillota</taxon>
        <taxon>Bacilli</taxon>
        <taxon>Bacillales</taxon>
        <taxon>Paenibacillaceae</taxon>
        <taxon>Paenibacillus</taxon>
    </lineage>
</organism>
<feature type="transmembrane region" description="Helical" evidence="8">
    <location>
        <begin position="12"/>
        <end position="30"/>
    </location>
</feature>
<dbReference type="InterPro" id="IPR001640">
    <property type="entry name" value="Lgt"/>
</dbReference>
<keyword evidence="5 8" id="KW-1133">Transmembrane helix</keyword>
<feature type="transmembrane region" description="Helical" evidence="8">
    <location>
        <begin position="158"/>
        <end position="176"/>
    </location>
</feature>
<dbReference type="GO" id="GO:0042158">
    <property type="term" value="P:lipoprotein biosynthetic process"/>
    <property type="evidence" value="ECO:0007669"/>
    <property type="project" value="InterPro"/>
</dbReference>
<dbReference type="EMBL" id="JAAIKC010000010">
    <property type="protein sequence ID" value="NEW08604.1"/>
    <property type="molecule type" value="Genomic_DNA"/>
</dbReference>
<evidence type="ECO:0000256" key="1">
    <source>
        <dbReference type="ARBA" id="ARBA00007150"/>
    </source>
</evidence>
<name>A0A6G4A3U1_9BACL</name>
<dbReference type="AlphaFoldDB" id="A0A6G4A3U1"/>
<sequence length="272" mass="31320">MNDVIQFGPFMIRTDLLLLFIAGFFSYFLLTRYFFRESTFNTTSVLDKTLNAIFIIFFSWKLSPILSQPSILWKNPLSVIIMSGSELGIWIGLSIVFIYLYRELKRLQISYLFYFDFLSVGLLMVIFIYQWLGWRYGSLTSLPWGISIEDPSFKYHPLNIYVLFATLPMLIFAYINKKKLGDGKLFINVLTSYMVGLMLITLFKGKTNFVLGLSKEQLIYLILILIGVILANIKLRKQQQNQTEVEGKESHHVNTGVLPSNSGDAAVNEVRP</sequence>
<reference evidence="9" key="1">
    <citation type="submission" date="2020-02" db="EMBL/GenBank/DDBJ databases">
        <authorList>
            <person name="Shen X.-R."/>
            <person name="Zhang Y.-X."/>
        </authorList>
    </citation>
    <scope>NUCLEOTIDE SEQUENCE</scope>
    <source>
        <strain evidence="9">SYP-B3998</strain>
    </source>
</reference>
<evidence type="ECO:0000256" key="6">
    <source>
        <dbReference type="ARBA" id="ARBA00023136"/>
    </source>
</evidence>
<keyword evidence="2" id="KW-1003">Cell membrane</keyword>
<accession>A0A6G4A3U1</accession>
<evidence type="ECO:0000256" key="8">
    <source>
        <dbReference type="SAM" id="Phobius"/>
    </source>
</evidence>
<evidence type="ECO:0000313" key="9">
    <source>
        <dbReference type="EMBL" id="NEW08604.1"/>
    </source>
</evidence>
<dbReference type="PANTHER" id="PTHR30589">
    <property type="entry name" value="PROLIPOPROTEIN DIACYLGLYCERYL TRANSFERASE"/>
    <property type="match status" value="1"/>
</dbReference>
<dbReference type="GO" id="GO:0005886">
    <property type="term" value="C:plasma membrane"/>
    <property type="evidence" value="ECO:0007669"/>
    <property type="project" value="InterPro"/>
</dbReference>
<evidence type="ECO:0000256" key="3">
    <source>
        <dbReference type="ARBA" id="ARBA00022679"/>
    </source>
</evidence>
<dbReference type="Pfam" id="PF01790">
    <property type="entry name" value="LGT"/>
    <property type="match status" value="1"/>
</dbReference>
<feature type="region of interest" description="Disordered" evidence="7">
    <location>
        <begin position="244"/>
        <end position="272"/>
    </location>
</feature>
<feature type="transmembrane region" description="Helical" evidence="8">
    <location>
        <begin position="79"/>
        <end position="101"/>
    </location>
</feature>
<keyword evidence="3" id="KW-0808">Transferase</keyword>
<feature type="transmembrane region" description="Helical" evidence="8">
    <location>
        <begin position="185"/>
        <end position="205"/>
    </location>
</feature>
<keyword evidence="4 8" id="KW-0812">Transmembrane</keyword>
<feature type="transmembrane region" description="Helical" evidence="8">
    <location>
        <begin position="113"/>
        <end position="132"/>
    </location>
</feature>
<evidence type="ECO:0000256" key="2">
    <source>
        <dbReference type="ARBA" id="ARBA00022475"/>
    </source>
</evidence>